<protein>
    <submittedName>
        <fullName evidence="1">13025_t:CDS:1</fullName>
    </submittedName>
</protein>
<dbReference type="AlphaFoldDB" id="A0A9N9P5H2"/>
<evidence type="ECO:0000313" key="2">
    <source>
        <dbReference type="Proteomes" id="UP000789342"/>
    </source>
</evidence>
<gene>
    <name evidence="1" type="ORF">AMORRO_LOCUS18209</name>
</gene>
<feature type="non-terminal residue" evidence="1">
    <location>
        <position position="1"/>
    </location>
</feature>
<comment type="caution">
    <text evidence="1">The sequence shown here is derived from an EMBL/GenBank/DDBJ whole genome shotgun (WGS) entry which is preliminary data.</text>
</comment>
<name>A0A9N9P5H2_9GLOM</name>
<feature type="non-terminal residue" evidence="1">
    <location>
        <position position="55"/>
    </location>
</feature>
<evidence type="ECO:0000313" key="1">
    <source>
        <dbReference type="EMBL" id="CAG8791756.1"/>
    </source>
</evidence>
<keyword evidence="2" id="KW-1185">Reference proteome</keyword>
<dbReference type="Proteomes" id="UP000789342">
    <property type="component" value="Unassembled WGS sequence"/>
</dbReference>
<dbReference type="EMBL" id="CAJVPV010062284">
    <property type="protein sequence ID" value="CAG8791756.1"/>
    <property type="molecule type" value="Genomic_DNA"/>
</dbReference>
<organism evidence="1 2">
    <name type="scientific">Acaulospora morrowiae</name>
    <dbReference type="NCBI Taxonomy" id="94023"/>
    <lineage>
        <taxon>Eukaryota</taxon>
        <taxon>Fungi</taxon>
        <taxon>Fungi incertae sedis</taxon>
        <taxon>Mucoromycota</taxon>
        <taxon>Glomeromycotina</taxon>
        <taxon>Glomeromycetes</taxon>
        <taxon>Diversisporales</taxon>
        <taxon>Acaulosporaceae</taxon>
        <taxon>Acaulospora</taxon>
    </lineage>
</organism>
<accession>A0A9N9P5H2</accession>
<sequence length="55" mass="6305">FNLARAEKVMTSVPPPSVRYTSRERLRQELYPNSAKSISLKEVVNNQPRTVEEST</sequence>
<reference evidence="1" key="1">
    <citation type="submission" date="2021-06" db="EMBL/GenBank/DDBJ databases">
        <authorList>
            <person name="Kallberg Y."/>
            <person name="Tangrot J."/>
            <person name="Rosling A."/>
        </authorList>
    </citation>
    <scope>NUCLEOTIDE SEQUENCE</scope>
    <source>
        <strain evidence="1">CL551</strain>
    </source>
</reference>
<proteinExistence type="predicted"/>